<sequence>MVQARFPLPHPVFERAAVLQRELDQAVLNLFNRPGEDGRPPGVLLPVPMYPLYSATLTEYGMHQVNYYLDEEDNWEIRLSELRRAIRSSRSVCNPRAIVVISPGNPNGRSSTTKRRVYHNNHYGTEEPYVTFKKVLFEMGSPYSEVELASFISASKSYSGECGFRGGCCELVNVDPDVKDLLYKHVSSLLCPNTIGQAMMYLLANPPVLGDPSFQHYMLAQGVEPDHFYAMELLEHAGISCCPGHLFFQRPGTYHV</sequence>
<name>A0ABY6LX87_9ARAC</name>
<dbReference type="Pfam" id="PF00155">
    <property type="entry name" value="Aminotran_1_2"/>
    <property type="match status" value="1"/>
</dbReference>
<comment type="catalytic activity">
    <reaction evidence="9">
        <text>L-alanine + 2-oxoglutarate = pyruvate + L-glutamate</text>
        <dbReference type="Rhea" id="RHEA:19453"/>
        <dbReference type="ChEBI" id="CHEBI:15361"/>
        <dbReference type="ChEBI" id="CHEBI:16810"/>
        <dbReference type="ChEBI" id="CHEBI:29985"/>
        <dbReference type="ChEBI" id="CHEBI:57972"/>
        <dbReference type="EC" id="2.6.1.2"/>
    </reaction>
</comment>
<dbReference type="PANTHER" id="PTHR11751">
    <property type="entry name" value="ALANINE AMINOTRANSFERASE"/>
    <property type="match status" value="1"/>
</dbReference>
<gene>
    <name evidence="11" type="ORF">LAZ67_X004520</name>
</gene>
<evidence type="ECO:0000256" key="5">
    <source>
        <dbReference type="ARBA" id="ARBA00022898"/>
    </source>
</evidence>
<dbReference type="EC" id="2.6.1.2" evidence="8"/>
<keyword evidence="4" id="KW-0808">Transferase</keyword>
<evidence type="ECO:0000256" key="7">
    <source>
        <dbReference type="ARBA" id="ARBA00025785"/>
    </source>
</evidence>
<proteinExistence type="inferred from homology"/>
<dbReference type="InterPro" id="IPR004839">
    <property type="entry name" value="Aminotransferase_I/II_large"/>
</dbReference>
<keyword evidence="3" id="KW-0032">Aminotransferase</keyword>
<dbReference type="InterPro" id="IPR015421">
    <property type="entry name" value="PyrdxlP-dep_Trfase_major"/>
</dbReference>
<evidence type="ECO:0000256" key="3">
    <source>
        <dbReference type="ARBA" id="ARBA00022576"/>
    </source>
</evidence>
<feature type="domain" description="Aminotransferase class I/classII large" evidence="10">
    <location>
        <begin position="42"/>
        <end position="112"/>
    </location>
</feature>
<evidence type="ECO:0000256" key="4">
    <source>
        <dbReference type="ARBA" id="ARBA00022679"/>
    </source>
</evidence>
<evidence type="ECO:0000256" key="1">
    <source>
        <dbReference type="ARBA" id="ARBA00001933"/>
    </source>
</evidence>
<dbReference type="InterPro" id="IPR015424">
    <property type="entry name" value="PyrdxlP-dep_Trfase"/>
</dbReference>
<comment type="subunit">
    <text evidence="2">Homodimer.</text>
</comment>
<evidence type="ECO:0000256" key="8">
    <source>
        <dbReference type="ARBA" id="ARBA00026106"/>
    </source>
</evidence>
<evidence type="ECO:0000256" key="6">
    <source>
        <dbReference type="ARBA" id="ARBA00025708"/>
    </source>
</evidence>
<evidence type="ECO:0000313" key="11">
    <source>
        <dbReference type="EMBL" id="UYV85084.1"/>
    </source>
</evidence>
<keyword evidence="12" id="KW-1185">Reference proteome</keyword>
<dbReference type="Gene3D" id="3.40.640.10">
    <property type="entry name" value="Type I PLP-dependent aspartate aminotransferase-like (Major domain)"/>
    <property type="match status" value="1"/>
</dbReference>
<organism evidence="11 12">
    <name type="scientific">Cordylochernes scorpioides</name>
    <dbReference type="NCBI Taxonomy" id="51811"/>
    <lineage>
        <taxon>Eukaryota</taxon>
        <taxon>Metazoa</taxon>
        <taxon>Ecdysozoa</taxon>
        <taxon>Arthropoda</taxon>
        <taxon>Chelicerata</taxon>
        <taxon>Arachnida</taxon>
        <taxon>Pseudoscorpiones</taxon>
        <taxon>Cheliferoidea</taxon>
        <taxon>Chernetidae</taxon>
        <taxon>Cordylochernes</taxon>
    </lineage>
</organism>
<dbReference type="PANTHER" id="PTHR11751:SF29">
    <property type="entry name" value="ALANINE TRANSAMINASE"/>
    <property type="match status" value="1"/>
</dbReference>
<dbReference type="EMBL" id="CP092886">
    <property type="protein sequence ID" value="UYV85084.1"/>
    <property type="molecule type" value="Genomic_DNA"/>
</dbReference>
<evidence type="ECO:0000313" key="12">
    <source>
        <dbReference type="Proteomes" id="UP001235939"/>
    </source>
</evidence>
<protein>
    <recommendedName>
        <fullName evidence="8">alanine transaminase</fullName>
        <ecNumber evidence="8">2.6.1.2</ecNumber>
    </recommendedName>
</protein>
<dbReference type="InterPro" id="IPR045088">
    <property type="entry name" value="ALAT1/2-like"/>
</dbReference>
<accession>A0ABY6LX87</accession>
<keyword evidence="5" id="KW-0663">Pyridoxal phosphate</keyword>
<reference evidence="11 12" key="1">
    <citation type="submission" date="2022-03" db="EMBL/GenBank/DDBJ databases">
        <title>A chromosomal length assembly of Cordylochernes scorpioides.</title>
        <authorList>
            <person name="Zeh D."/>
            <person name="Zeh J."/>
        </authorList>
    </citation>
    <scope>NUCLEOTIDE SEQUENCE [LARGE SCALE GENOMIC DNA]</scope>
    <source>
        <strain evidence="11">IN4F17</strain>
        <tissue evidence="11">Whole Body</tissue>
    </source>
</reference>
<dbReference type="SUPFAM" id="SSF53383">
    <property type="entry name" value="PLP-dependent transferases"/>
    <property type="match status" value="1"/>
</dbReference>
<dbReference type="Proteomes" id="UP001235939">
    <property type="component" value="Chromosome X"/>
</dbReference>
<feature type="non-terminal residue" evidence="11">
    <location>
        <position position="1"/>
    </location>
</feature>
<evidence type="ECO:0000256" key="9">
    <source>
        <dbReference type="ARBA" id="ARBA00047412"/>
    </source>
</evidence>
<comment type="pathway">
    <text evidence="6">Amino-acid degradation; L-alanine degradation via transaminase pathway; pyruvate from L-alanine: step 1/1.</text>
</comment>
<comment type="cofactor">
    <cofactor evidence="1">
        <name>pyridoxal 5'-phosphate</name>
        <dbReference type="ChEBI" id="CHEBI:597326"/>
    </cofactor>
</comment>
<comment type="similarity">
    <text evidence="7">Belongs to the class-I pyridoxal-phosphate-dependent aminotransferase family. Alanine aminotransferase subfamily.</text>
</comment>
<evidence type="ECO:0000256" key="2">
    <source>
        <dbReference type="ARBA" id="ARBA00011738"/>
    </source>
</evidence>
<evidence type="ECO:0000259" key="10">
    <source>
        <dbReference type="Pfam" id="PF00155"/>
    </source>
</evidence>